<dbReference type="EMBL" id="JASNRB020000012">
    <property type="protein sequence ID" value="MFJ1469995.1"/>
    <property type="molecule type" value="Genomic_DNA"/>
</dbReference>
<gene>
    <name evidence="1" type="ORF">QPK29_019970</name>
</gene>
<dbReference type="Proteomes" id="UP001168096">
    <property type="component" value="Unassembled WGS sequence"/>
</dbReference>
<protein>
    <submittedName>
        <fullName evidence="1">SDR family NAD(P)-dependent oxidoreductase</fullName>
    </submittedName>
</protein>
<reference evidence="1" key="1">
    <citation type="submission" date="2024-11" db="EMBL/GenBank/DDBJ databases">
        <title>Description of Massilia orientalis sp. nov., isolated from rhizosphere soil of Ageratina adenophora.</title>
        <authorList>
            <person name="Wang Y."/>
        </authorList>
    </citation>
    <scope>NUCLEOTIDE SEQUENCE</scope>
    <source>
        <strain evidence="1">YIM B02787</strain>
    </source>
</reference>
<organism evidence="1 2">
    <name type="scientific">Massilia orientalis</name>
    <dbReference type="NCBI Taxonomy" id="3050128"/>
    <lineage>
        <taxon>Bacteria</taxon>
        <taxon>Pseudomonadati</taxon>
        <taxon>Pseudomonadota</taxon>
        <taxon>Betaproteobacteria</taxon>
        <taxon>Burkholderiales</taxon>
        <taxon>Oxalobacteraceae</taxon>
        <taxon>Telluria group</taxon>
        <taxon>Massilia</taxon>
    </lineage>
</organism>
<evidence type="ECO:0000313" key="1">
    <source>
        <dbReference type="EMBL" id="MFJ1469995.1"/>
    </source>
</evidence>
<proteinExistence type="predicted"/>
<evidence type="ECO:0000313" key="2">
    <source>
        <dbReference type="Proteomes" id="UP001168096"/>
    </source>
</evidence>
<name>A0ACC7MEP7_9BURK</name>
<sequence>MDFKQQVVFVTGASRGLGLALARAARERGAKVYAGVRLTGDFREPGIVPVQLDVRDDDSVRRAAAACPDVTMVVNNAGTARLSQGALDPDVSALTNELMDTNYHGLVRVSQAFAPTLARNGGGAIVNVLSDATWFGVTFLAAYAATKSAAWSYTNTLRVSLRGQGTRVVALHVGPMDTDLTREFDVPKSDPAQVAATTLDAVAAGAEEVLADAGTQALRAGLGAPDAVFLRGGY</sequence>
<comment type="caution">
    <text evidence="1">The sequence shown here is derived from an EMBL/GenBank/DDBJ whole genome shotgun (WGS) entry which is preliminary data.</text>
</comment>
<accession>A0ACC7MEP7</accession>
<keyword evidence="2" id="KW-1185">Reference proteome</keyword>